<evidence type="ECO:0000313" key="1">
    <source>
        <dbReference type="EMBL" id="MDA5095478.1"/>
    </source>
</evidence>
<keyword evidence="2" id="KW-1185">Reference proteome</keyword>
<sequence>MSKIFIYETTVHADWIDYNGHMQDAFYGLVFSYAVDALQDEIGFDEAYRERTGCTIYLLEDHKYYLKEVKQGAQLRVETAVLDSDDKRFHLHLRMIHDGADVAICEFMELHVQKHPTPHASPMPESIARRLEDARYHDPDQLKQRSREIALKR</sequence>
<dbReference type="SUPFAM" id="SSF54637">
    <property type="entry name" value="Thioesterase/thiol ester dehydrase-isomerase"/>
    <property type="match status" value="1"/>
</dbReference>
<dbReference type="InterPro" id="IPR029069">
    <property type="entry name" value="HotDog_dom_sf"/>
</dbReference>
<dbReference type="Proteomes" id="UP001528040">
    <property type="component" value="Unassembled WGS sequence"/>
</dbReference>
<comment type="caution">
    <text evidence="1">The sequence shown here is derived from an EMBL/GenBank/DDBJ whole genome shotgun (WGS) entry which is preliminary data.</text>
</comment>
<organism evidence="1 2">
    <name type="scientific">Aliiroseovarius salicola</name>
    <dbReference type="NCBI Taxonomy" id="3009082"/>
    <lineage>
        <taxon>Bacteria</taxon>
        <taxon>Pseudomonadati</taxon>
        <taxon>Pseudomonadota</taxon>
        <taxon>Alphaproteobacteria</taxon>
        <taxon>Rhodobacterales</taxon>
        <taxon>Paracoccaceae</taxon>
        <taxon>Aliiroseovarius</taxon>
    </lineage>
</organism>
<dbReference type="RefSeq" id="WP_271055187.1">
    <property type="nucleotide sequence ID" value="NZ_JAQIIO010000011.1"/>
</dbReference>
<protein>
    <submittedName>
        <fullName evidence="1">Thioesterase family protein</fullName>
    </submittedName>
</protein>
<evidence type="ECO:0000313" key="2">
    <source>
        <dbReference type="Proteomes" id="UP001528040"/>
    </source>
</evidence>
<gene>
    <name evidence="1" type="ORF">O2N63_15420</name>
</gene>
<dbReference type="CDD" id="cd00586">
    <property type="entry name" value="4HBT"/>
    <property type="match status" value="1"/>
</dbReference>
<accession>A0ABT4W6K8</accession>
<proteinExistence type="predicted"/>
<dbReference type="Pfam" id="PF13279">
    <property type="entry name" value="4HBT_2"/>
    <property type="match status" value="1"/>
</dbReference>
<name>A0ABT4W6K8_9RHOB</name>
<dbReference type="Gene3D" id="3.10.129.10">
    <property type="entry name" value="Hotdog Thioesterase"/>
    <property type="match status" value="1"/>
</dbReference>
<dbReference type="EMBL" id="JAQIIO010000011">
    <property type="protein sequence ID" value="MDA5095478.1"/>
    <property type="molecule type" value="Genomic_DNA"/>
</dbReference>
<reference evidence="1 2" key="1">
    <citation type="submission" date="2023-01" db="EMBL/GenBank/DDBJ databases">
        <authorList>
            <person name="Yoon J.-W."/>
        </authorList>
    </citation>
    <scope>NUCLEOTIDE SEQUENCE [LARGE SCALE GENOMIC DNA]</scope>
    <source>
        <strain evidence="1 2">KMU-50</strain>
    </source>
</reference>